<keyword evidence="5" id="KW-1185">Reference proteome</keyword>
<proteinExistence type="predicted"/>
<evidence type="ECO:0000259" key="3">
    <source>
        <dbReference type="Pfam" id="PF22848"/>
    </source>
</evidence>
<dbReference type="PANTHER" id="PTHR43576">
    <property type="entry name" value="ALPHA-L-ARABINOFURANOSIDASE C-RELATED"/>
    <property type="match status" value="1"/>
</dbReference>
<dbReference type="EMBL" id="CP134146">
    <property type="protein sequence ID" value="WNC69169.1"/>
    <property type="molecule type" value="Genomic_DNA"/>
</dbReference>
<dbReference type="InterPro" id="IPR055235">
    <property type="entry name" value="ASD1_cat"/>
</dbReference>
<dbReference type="InterPro" id="IPR017853">
    <property type="entry name" value="GH"/>
</dbReference>
<accession>A0ABY9TN80</accession>
<dbReference type="Pfam" id="PF22848">
    <property type="entry name" value="ASD1_dom"/>
    <property type="match status" value="1"/>
</dbReference>
<name>A0ABY9TN80_9GAMM</name>
<feature type="domain" description="Alpha-L-arabinofuranosidase 1 catalytic" evidence="3">
    <location>
        <begin position="116"/>
        <end position="290"/>
    </location>
</feature>
<protein>
    <recommendedName>
        <fullName evidence="3">Alpha-L-arabinofuranosidase 1 catalytic domain-containing protein</fullName>
    </recommendedName>
</protein>
<dbReference type="Gene3D" id="3.20.20.80">
    <property type="entry name" value="Glycosidases"/>
    <property type="match status" value="1"/>
</dbReference>
<keyword evidence="2" id="KW-0732">Signal</keyword>
<feature type="compositionally biased region" description="Acidic residues" evidence="1">
    <location>
        <begin position="45"/>
        <end position="56"/>
    </location>
</feature>
<gene>
    <name evidence="4" type="ORF">RI845_03185</name>
</gene>
<feature type="chain" id="PRO_5046644966" description="Alpha-L-arabinofuranosidase 1 catalytic domain-containing protein" evidence="2">
    <location>
        <begin position="21"/>
        <end position="516"/>
    </location>
</feature>
<dbReference type="SUPFAM" id="SSF51445">
    <property type="entry name" value="(Trans)glycosidases"/>
    <property type="match status" value="1"/>
</dbReference>
<evidence type="ECO:0000256" key="2">
    <source>
        <dbReference type="SAM" id="SignalP"/>
    </source>
</evidence>
<evidence type="ECO:0000313" key="5">
    <source>
        <dbReference type="Proteomes" id="UP001248581"/>
    </source>
</evidence>
<feature type="compositionally biased region" description="Low complexity" evidence="1">
    <location>
        <begin position="57"/>
        <end position="71"/>
    </location>
</feature>
<evidence type="ECO:0000256" key="1">
    <source>
        <dbReference type="SAM" id="MobiDB-lite"/>
    </source>
</evidence>
<dbReference type="PROSITE" id="PS51257">
    <property type="entry name" value="PROKAR_LIPOPROTEIN"/>
    <property type="match status" value="1"/>
</dbReference>
<feature type="signal peptide" evidence="2">
    <location>
        <begin position="1"/>
        <end position="20"/>
    </location>
</feature>
<organism evidence="4 5">
    <name type="scientific">Thalassotalea nanhaiensis</name>
    <dbReference type="NCBI Taxonomy" id="3065648"/>
    <lineage>
        <taxon>Bacteria</taxon>
        <taxon>Pseudomonadati</taxon>
        <taxon>Pseudomonadota</taxon>
        <taxon>Gammaproteobacteria</taxon>
        <taxon>Alteromonadales</taxon>
        <taxon>Colwelliaceae</taxon>
        <taxon>Thalassotalea</taxon>
    </lineage>
</organism>
<feature type="region of interest" description="Disordered" evidence="1">
    <location>
        <begin position="23"/>
        <end position="73"/>
    </location>
</feature>
<dbReference type="RefSeq" id="WP_348388313.1">
    <property type="nucleotide sequence ID" value="NZ_CP134146.1"/>
</dbReference>
<evidence type="ECO:0000313" key="4">
    <source>
        <dbReference type="EMBL" id="WNC69169.1"/>
    </source>
</evidence>
<dbReference type="Proteomes" id="UP001248581">
    <property type="component" value="Chromosome"/>
</dbReference>
<reference evidence="5" key="1">
    <citation type="submission" date="2023-09" db="EMBL/GenBank/DDBJ databases">
        <authorList>
            <person name="Li S."/>
            <person name="Li X."/>
            <person name="Zhang C."/>
            <person name="Zhao Z."/>
        </authorList>
    </citation>
    <scope>NUCLEOTIDE SEQUENCE [LARGE SCALE GENOMIC DNA]</scope>
    <source>
        <strain evidence="5">SQ345</strain>
    </source>
</reference>
<sequence>MLKKSNTVLIVLLSTLLVLSGCGGSSSKSSEKEPQTNLPAQPDTDTSDPTDTDNSDQSDNSDTGDTDTTPPVGVEITIDGMQIKHTIHPMIQGQGLIYSHEADHIYADGSMAQLYKDVGAGFLRYPGGTVTTMYHWNDLNGQGWTDSWNPNYNRDNDALPENYMDLDEYMALCRASNCEPMLGINMSSGRNYDRDEDGLNEAIALLKYCKEKNFELNYLYLDNENHHKKWSAEEYANLINYYVPALREHAPNAKLIANWTRSFRSNRGSFKTLLDIAGNNFDYIDVHYYWKWGVASWELWKETTPMVNKTEWYDGSSYIEEIAYFKSMMSELGKPHIKLASMEWNIGPGPHSEDPQHTPFKTALMQSEMQMQFMLSGLEIGAMWSTQWPDGGDGQFRFLVDSGDNYRPTPSAKVFELYKHALNGELVQSETAHEQIMVTTVIQDDEAFVYLLNKSDSSEDIYINLNGYNILSADQAVSFQHPGVFEYNDVSQNNEYIQANLSADTLTMIKLVIEQQ</sequence>